<keyword evidence="2" id="KW-1185">Reference proteome</keyword>
<protein>
    <submittedName>
        <fullName evidence="1">Uncharacterized protein</fullName>
    </submittedName>
</protein>
<organism evidence="1 2">
    <name type="scientific">Lolium multiflorum</name>
    <name type="common">Italian ryegrass</name>
    <name type="synonym">Lolium perenne subsp. multiflorum</name>
    <dbReference type="NCBI Taxonomy" id="4521"/>
    <lineage>
        <taxon>Eukaryota</taxon>
        <taxon>Viridiplantae</taxon>
        <taxon>Streptophyta</taxon>
        <taxon>Embryophyta</taxon>
        <taxon>Tracheophyta</taxon>
        <taxon>Spermatophyta</taxon>
        <taxon>Magnoliopsida</taxon>
        <taxon>Liliopsida</taxon>
        <taxon>Poales</taxon>
        <taxon>Poaceae</taxon>
        <taxon>BOP clade</taxon>
        <taxon>Pooideae</taxon>
        <taxon>Poodae</taxon>
        <taxon>Poeae</taxon>
        <taxon>Poeae Chloroplast Group 2 (Poeae type)</taxon>
        <taxon>Loliodinae</taxon>
        <taxon>Loliinae</taxon>
        <taxon>Lolium</taxon>
    </lineage>
</organism>
<dbReference type="InterPro" id="IPR006912">
    <property type="entry name" value="Harbinger_derived_prot"/>
</dbReference>
<dbReference type="PANTHER" id="PTHR47150:SF7">
    <property type="entry name" value="NUCLEASE"/>
    <property type="match status" value="1"/>
</dbReference>
<accession>A0AAD8ST32</accession>
<proteinExistence type="predicted"/>
<comment type="caution">
    <text evidence="1">The sequence shown here is derived from an EMBL/GenBank/DDBJ whole genome shotgun (WGS) entry which is preliminary data.</text>
</comment>
<sequence>MNKAMFLKTVYGVREYDNYFMAKQDCTGTNNDVNVLQRSPVFARLAEGQAPVVNFEINGHAYNKGYYLADGIYLTYATFVKTFPSPSNEMETYFATCQEAAARKAVERAFGVLQQRFVIVRMINHLIIKGHLLR</sequence>
<dbReference type="EMBL" id="JAUUTY010000003">
    <property type="protein sequence ID" value="KAK1663425.1"/>
    <property type="molecule type" value="Genomic_DNA"/>
</dbReference>
<name>A0AAD8ST32_LOLMU</name>
<dbReference type="PANTHER" id="PTHR47150">
    <property type="entry name" value="OS12G0169200 PROTEIN"/>
    <property type="match status" value="1"/>
</dbReference>
<gene>
    <name evidence="1" type="ORF">QYE76_051584</name>
</gene>
<evidence type="ECO:0000313" key="1">
    <source>
        <dbReference type="EMBL" id="KAK1663425.1"/>
    </source>
</evidence>
<dbReference type="AlphaFoldDB" id="A0AAD8ST32"/>
<dbReference type="Pfam" id="PF04827">
    <property type="entry name" value="Plant_tran"/>
    <property type="match status" value="1"/>
</dbReference>
<reference evidence="1" key="1">
    <citation type="submission" date="2023-07" db="EMBL/GenBank/DDBJ databases">
        <title>A chromosome-level genome assembly of Lolium multiflorum.</title>
        <authorList>
            <person name="Chen Y."/>
            <person name="Copetti D."/>
            <person name="Kolliker R."/>
            <person name="Studer B."/>
        </authorList>
    </citation>
    <scope>NUCLEOTIDE SEQUENCE</scope>
    <source>
        <strain evidence="1">02402/16</strain>
        <tissue evidence="1">Leaf</tissue>
    </source>
</reference>
<dbReference type="Proteomes" id="UP001231189">
    <property type="component" value="Unassembled WGS sequence"/>
</dbReference>
<evidence type="ECO:0000313" key="2">
    <source>
        <dbReference type="Proteomes" id="UP001231189"/>
    </source>
</evidence>